<dbReference type="RefSeq" id="WP_038020331.1">
    <property type="nucleotide sequence ID" value="NZ_JPKR02000002.1"/>
</dbReference>
<evidence type="ECO:0000313" key="5">
    <source>
        <dbReference type="Proteomes" id="UP000029577"/>
    </source>
</evidence>
<name>A0A095TA51_9GAMM</name>
<dbReference type="STRING" id="642227.HA49_11085"/>
<organism evidence="4 5">
    <name type="scientific">Tatumella morbirosei</name>
    <dbReference type="NCBI Taxonomy" id="642227"/>
    <lineage>
        <taxon>Bacteria</taxon>
        <taxon>Pseudomonadati</taxon>
        <taxon>Pseudomonadota</taxon>
        <taxon>Gammaproteobacteria</taxon>
        <taxon>Enterobacterales</taxon>
        <taxon>Erwiniaceae</taxon>
        <taxon>Tatumella</taxon>
    </lineage>
</organism>
<evidence type="ECO:0000259" key="3">
    <source>
        <dbReference type="PROSITE" id="PS50075"/>
    </source>
</evidence>
<gene>
    <name evidence="4" type="ORF">HA49_11085</name>
</gene>
<dbReference type="Gene3D" id="1.10.1200.10">
    <property type="entry name" value="ACP-like"/>
    <property type="match status" value="1"/>
</dbReference>
<dbReference type="InterPro" id="IPR009081">
    <property type="entry name" value="PP-bd_ACP"/>
</dbReference>
<dbReference type="InterPro" id="IPR006162">
    <property type="entry name" value="Ppantetheine_attach_site"/>
</dbReference>
<evidence type="ECO:0000313" key="4">
    <source>
        <dbReference type="EMBL" id="KGD73776.2"/>
    </source>
</evidence>
<protein>
    <submittedName>
        <fullName evidence="4">Acyl carrier protein</fullName>
    </submittedName>
</protein>
<keyword evidence="5" id="KW-1185">Reference proteome</keyword>
<dbReference type="SUPFAM" id="SSF47336">
    <property type="entry name" value="ACP-like"/>
    <property type="match status" value="1"/>
</dbReference>
<reference evidence="4" key="1">
    <citation type="submission" date="2014-12" db="EMBL/GenBank/DDBJ databases">
        <title>The draft genome of the Tatumella morbirosei type strain, LMG23360T isolated from pineapple rot.</title>
        <authorList>
            <person name="Smits T.H."/>
            <person name="Palmer M."/>
            <person name="Venter S.N."/>
            <person name="Duffy B."/>
            <person name="Steenkamp E.T."/>
            <person name="Chan W.Y."/>
            <person name="Coutinho T.A."/>
            <person name="Coetzee M.P."/>
            <person name="De Maayer P."/>
        </authorList>
    </citation>
    <scope>NUCLEOTIDE SEQUENCE [LARGE SCALE GENOMIC DNA]</scope>
    <source>
        <strain evidence="4">LMG 23360</strain>
    </source>
</reference>
<accession>A0A095TA51</accession>
<dbReference type="OrthoDB" id="287644at2"/>
<dbReference type="Pfam" id="PF00550">
    <property type="entry name" value="PP-binding"/>
    <property type="match status" value="1"/>
</dbReference>
<dbReference type="eggNOG" id="COG0236">
    <property type="taxonomic scope" value="Bacteria"/>
</dbReference>
<proteinExistence type="predicted"/>
<keyword evidence="2" id="KW-0597">Phosphoprotein</keyword>
<dbReference type="PROSITE" id="PS00012">
    <property type="entry name" value="PHOSPHOPANTETHEINE"/>
    <property type="match status" value="1"/>
</dbReference>
<sequence>MLNRDAVMNYILTCLQGIVEGGLEIKPDSDLVNDLGLESIRVLDLLMMLEDKLDISIPINILLDVRTPEQLLNALQPYLEKSNGSL</sequence>
<comment type="caution">
    <text evidence="4">The sequence shown here is derived from an EMBL/GenBank/DDBJ whole genome shotgun (WGS) entry which is preliminary data.</text>
</comment>
<keyword evidence="1" id="KW-0596">Phosphopantetheine</keyword>
<dbReference type="InterPro" id="IPR036736">
    <property type="entry name" value="ACP-like_sf"/>
</dbReference>
<evidence type="ECO:0000256" key="2">
    <source>
        <dbReference type="ARBA" id="ARBA00022553"/>
    </source>
</evidence>
<dbReference type="Proteomes" id="UP000029577">
    <property type="component" value="Unassembled WGS sequence"/>
</dbReference>
<feature type="domain" description="Carrier" evidence="3">
    <location>
        <begin position="1"/>
        <end position="79"/>
    </location>
</feature>
<dbReference type="EMBL" id="JPKR02000002">
    <property type="protein sequence ID" value="KGD73776.2"/>
    <property type="molecule type" value="Genomic_DNA"/>
</dbReference>
<evidence type="ECO:0000256" key="1">
    <source>
        <dbReference type="ARBA" id="ARBA00022450"/>
    </source>
</evidence>
<dbReference type="AlphaFoldDB" id="A0A095TA51"/>
<dbReference type="PROSITE" id="PS50075">
    <property type="entry name" value="CARRIER"/>
    <property type="match status" value="1"/>
</dbReference>